<dbReference type="EMBL" id="JBJKBG010000011">
    <property type="protein sequence ID" value="KAL3714272.1"/>
    <property type="molecule type" value="Genomic_DNA"/>
</dbReference>
<proteinExistence type="predicted"/>
<evidence type="ECO:0000256" key="4">
    <source>
        <dbReference type="ARBA" id="ARBA00022989"/>
    </source>
</evidence>
<comment type="caution">
    <text evidence="8">The sequence shown here is derived from an EMBL/GenBank/DDBJ whole genome shotgun (WGS) entry which is preliminary data.</text>
</comment>
<dbReference type="Proteomes" id="UP001634007">
    <property type="component" value="Unassembled WGS sequence"/>
</dbReference>
<evidence type="ECO:0000256" key="2">
    <source>
        <dbReference type="ARBA" id="ARBA00022692"/>
    </source>
</evidence>
<keyword evidence="9" id="KW-1185">Reference proteome</keyword>
<sequence length="272" mass="31533">MISPLGSTHIYQVLLLIPVLFLGMTSDVELSNRWSTSSCGDIHNISCLFRLTSNPVGSIFDLTCEDNRTILHSVYSRYYVQSINYSARQIRLIDDDLQKDNCSSLPHYSPLLLRYYNQSALVIVNCSKPVSSPFYIAFDPCIKGSYSSNTSSNWNLYALLNPNALDVRDFCNISRWTWTDYFGPKEHINSSSYNYKLIHSIMADGFVIQHGDPSLWKKTSFYYFDLYRYFHFYNYFRSCRLLVSSDGVEVCRSNYYQGSKYPSAMKFHHNFA</sequence>
<name>A0ABD3IKR9_EUCGL</name>
<evidence type="ECO:0000256" key="6">
    <source>
        <dbReference type="SAM" id="SignalP"/>
    </source>
</evidence>
<feature type="signal peptide" evidence="6">
    <location>
        <begin position="1"/>
        <end position="30"/>
    </location>
</feature>
<evidence type="ECO:0000256" key="1">
    <source>
        <dbReference type="ARBA" id="ARBA00004167"/>
    </source>
</evidence>
<evidence type="ECO:0000256" key="3">
    <source>
        <dbReference type="ARBA" id="ARBA00022729"/>
    </source>
</evidence>
<evidence type="ECO:0000256" key="5">
    <source>
        <dbReference type="ARBA" id="ARBA00023136"/>
    </source>
</evidence>
<accession>A0ABD3IKR9</accession>
<keyword evidence="4" id="KW-1133">Transmembrane helix</keyword>
<keyword evidence="3 6" id="KW-0732">Signal</keyword>
<gene>
    <name evidence="8" type="ORF">ACJRO7_006237</name>
</gene>
<feature type="domain" description="Wall-associated receptor kinase galacturonan-binding" evidence="7">
    <location>
        <begin position="37"/>
        <end position="94"/>
    </location>
</feature>
<dbReference type="GO" id="GO:0016020">
    <property type="term" value="C:membrane"/>
    <property type="evidence" value="ECO:0007669"/>
    <property type="project" value="UniProtKB-SubCell"/>
</dbReference>
<comment type="subcellular location">
    <subcellularLocation>
        <location evidence="1">Membrane</location>
        <topology evidence="1">Single-pass membrane protein</topology>
    </subcellularLocation>
</comment>
<dbReference type="PANTHER" id="PTHR33138:SF30">
    <property type="entry name" value="LEAF RUST 10 DISEASE-RESISTANCE LOCUS RECEPTOR-LIKE PROTEIN KINASE-LIKE 2.7"/>
    <property type="match status" value="1"/>
</dbReference>
<keyword evidence="2" id="KW-0812">Transmembrane</keyword>
<evidence type="ECO:0000313" key="9">
    <source>
        <dbReference type="Proteomes" id="UP001634007"/>
    </source>
</evidence>
<dbReference type="AlphaFoldDB" id="A0ABD3IKR9"/>
<evidence type="ECO:0000313" key="8">
    <source>
        <dbReference type="EMBL" id="KAL3714272.1"/>
    </source>
</evidence>
<dbReference type="Pfam" id="PF13947">
    <property type="entry name" value="GUB_WAK_bind"/>
    <property type="match status" value="1"/>
</dbReference>
<keyword evidence="5" id="KW-0472">Membrane</keyword>
<dbReference type="PANTHER" id="PTHR33138">
    <property type="entry name" value="OS01G0690200 PROTEIN"/>
    <property type="match status" value="1"/>
</dbReference>
<reference evidence="8 9" key="1">
    <citation type="submission" date="2024-11" db="EMBL/GenBank/DDBJ databases">
        <title>Chromosome-level genome assembly of Eucalyptus globulus Labill. provides insights into its genome evolution.</title>
        <authorList>
            <person name="Li X."/>
        </authorList>
    </citation>
    <scope>NUCLEOTIDE SEQUENCE [LARGE SCALE GENOMIC DNA]</scope>
    <source>
        <strain evidence="8">CL2024</strain>
        <tissue evidence="8">Fresh tender leaves</tissue>
    </source>
</reference>
<protein>
    <recommendedName>
        <fullName evidence="7">Wall-associated receptor kinase galacturonan-binding domain-containing protein</fullName>
    </recommendedName>
</protein>
<evidence type="ECO:0000259" key="7">
    <source>
        <dbReference type="Pfam" id="PF13947"/>
    </source>
</evidence>
<feature type="chain" id="PRO_5044849215" description="Wall-associated receptor kinase galacturonan-binding domain-containing protein" evidence="6">
    <location>
        <begin position="31"/>
        <end position="272"/>
    </location>
</feature>
<dbReference type="InterPro" id="IPR025287">
    <property type="entry name" value="WAK_GUB"/>
</dbReference>
<organism evidence="8 9">
    <name type="scientific">Eucalyptus globulus</name>
    <name type="common">Tasmanian blue gum</name>
    <dbReference type="NCBI Taxonomy" id="34317"/>
    <lineage>
        <taxon>Eukaryota</taxon>
        <taxon>Viridiplantae</taxon>
        <taxon>Streptophyta</taxon>
        <taxon>Embryophyta</taxon>
        <taxon>Tracheophyta</taxon>
        <taxon>Spermatophyta</taxon>
        <taxon>Magnoliopsida</taxon>
        <taxon>eudicotyledons</taxon>
        <taxon>Gunneridae</taxon>
        <taxon>Pentapetalae</taxon>
        <taxon>rosids</taxon>
        <taxon>malvids</taxon>
        <taxon>Myrtales</taxon>
        <taxon>Myrtaceae</taxon>
        <taxon>Myrtoideae</taxon>
        <taxon>Eucalypteae</taxon>
        <taxon>Eucalyptus</taxon>
    </lineage>
</organism>